<dbReference type="AlphaFoldDB" id="A0A9W8GLB1"/>
<feature type="region of interest" description="Disordered" evidence="1">
    <location>
        <begin position="121"/>
        <end position="145"/>
    </location>
</feature>
<reference evidence="3" key="1">
    <citation type="submission" date="2022-07" db="EMBL/GenBank/DDBJ databases">
        <title>Phylogenomic reconstructions and comparative analyses of Kickxellomycotina fungi.</title>
        <authorList>
            <person name="Reynolds N.K."/>
            <person name="Stajich J.E."/>
            <person name="Barry K."/>
            <person name="Grigoriev I.V."/>
            <person name="Crous P."/>
            <person name="Smith M.E."/>
        </authorList>
    </citation>
    <scope>NUCLEOTIDE SEQUENCE</scope>
    <source>
        <strain evidence="3">CBS 109367</strain>
    </source>
</reference>
<feature type="chain" id="PRO_5040908012" evidence="2">
    <location>
        <begin position="20"/>
        <end position="436"/>
    </location>
</feature>
<evidence type="ECO:0000256" key="1">
    <source>
        <dbReference type="SAM" id="MobiDB-lite"/>
    </source>
</evidence>
<feature type="compositionally biased region" description="Low complexity" evidence="1">
    <location>
        <begin position="347"/>
        <end position="356"/>
    </location>
</feature>
<dbReference type="Proteomes" id="UP001151516">
    <property type="component" value="Unassembled WGS sequence"/>
</dbReference>
<gene>
    <name evidence="3" type="primary">OPI1</name>
    <name evidence="3" type="ORF">IWW39_002405</name>
</gene>
<dbReference type="GO" id="GO:0003714">
    <property type="term" value="F:transcription corepressor activity"/>
    <property type="evidence" value="ECO:0007669"/>
    <property type="project" value="InterPro"/>
</dbReference>
<keyword evidence="2" id="KW-0732">Signal</keyword>
<feature type="compositionally biased region" description="Polar residues" evidence="1">
    <location>
        <begin position="277"/>
        <end position="290"/>
    </location>
</feature>
<dbReference type="PANTHER" id="PTHR38406">
    <property type="entry name" value="TRANSCRIPTIONAL REPRESSOR OPI1"/>
    <property type="match status" value="1"/>
</dbReference>
<feature type="region of interest" description="Disordered" evidence="1">
    <location>
        <begin position="277"/>
        <end position="306"/>
    </location>
</feature>
<name>A0A9W8GLB1_9FUNG</name>
<organism evidence="3 4">
    <name type="scientific">Coemansia spiralis</name>
    <dbReference type="NCBI Taxonomy" id="417178"/>
    <lineage>
        <taxon>Eukaryota</taxon>
        <taxon>Fungi</taxon>
        <taxon>Fungi incertae sedis</taxon>
        <taxon>Zoopagomycota</taxon>
        <taxon>Kickxellomycotina</taxon>
        <taxon>Kickxellomycetes</taxon>
        <taxon>Kickxellales</taxon>
        <taxon>Kickxellaceae</taxon>
        <taxon>Coemansia</taxon>
    </lineage>
</organism>
<feature type="signal peptide" evidence="2">
    <location>
        <begin position="1"/>
        <end position="19"/>
    </location>
</feature>
<comment type="caution">
    <text evidence="3">The sequence shown here is derived from an EMBL/GenBank/DDBJ whole genome shotgun (WGS) entry which is preliminary data.</text>
</comment>
<dbReference type="GO" id="GO:0008654">
    <property type="term" value="P:phospholipid biosynthetic process"/>
    <property type="evidence" value="ECO:0007669"/>
    <property type="project" value="TreeGrafter"/>
</dbReference>
<dbReference type="GO" id="GO:0005783">
    <property type="term" value="C:endoplasmic reticulum"/>
    <property type="evidence" value="ECO:0007669"/>
    <property type="project" value="TreeGrafter"/>
</dbReference>
<keyword evidence="4" id="KW-1185">Reference proteome</keyword>
<sequence length="436" mass="48175">MIKVISLFVLALFVASVYAAPQPVATPTIDAREGVELYQGLHLPPGLRSRRRAKMYRRDIPYGGYLTFGNLPAPTNVPMMGGQACQSGVRKMCQPITKRIDVAQLDSFACRQLDNLGYVEGSPSNARKRTMEQAEEAPVDTADKSDTSRWRVGNLVASARDRAVAYREDSIRRLRYCLEWLTYATALLRQHIEDLRRLLSSLQEAARQAFAPSRLITEGPQEPPAERLQRAKREIVGAVRKAVSVVSNYAGSVLPAEARRQVRDLILNLPGRWATAHTSGSNAGSGSPSVASEAPGSPPAGRASDTHMDVNVRHTLAFATESFHMLDSVRAVFQGLYTNAERWIGAPSPAQAPAPDARQEYRDPPPMVSGESSAWQRPHTMRRRLPLNSSEPRLAGNSQSLADIGERMRLMGVDHDCEDTVSFKRNRTREPTPTRL</sequence>
<dbReference type="GO" id="GO:0030968">
    <property type="term" value="P:endoplasmic reticulum unfolded protein response"/>
    <property type="evidence" value="ECO:0007669"/>
    <property type="project" value="TreeGrafter"/>
</dbReference>
<dbReference type="GO" id="GO:0006357">
    <property type="term" value="P:regulation of transcription by RNA polymerase II"/>
    <property type="evidence" value="ECO:0007669"/>
    <property type="project" value="TreeGrafter"/>
</dbReference>
<dbReference type="Pfam" id="PF08618">
    <property type="entry name" value="Opi1"/>
    <property type="match status" value="1"/>
</dbReference>
<evidence type="ECO:0000256" key="2">
    <source>
        <dbReference type="SAM" id="SignalP"/>
    </source>
</evidence>
<dbReference type="OrthoDB" id="2441642at2759"/>
<proteinExistence type="predicted"/>
<dbReference type="InterPro" id="IPR013927">
    <property type="entry name" value="TF_Opi1_Ccg-8"/>
</dbReference>
<evidence type="ECO:0000313" key="4">
    <source>
        <dbReference type="Proteomes" id="UP001151516"/>
    </source>
</evidence>
<dbReference type="GO" id="GO:0005634">
    <property type="term" value="C:nucleus"/>
    <property type="evidence" value="ECO:0007669"/>
    <property type="project" value="TreeGrafter"/>
</dbReference>
<dbReference type="EMBL" id="JANBTX010000052">
    <property type="protein sequence ID" value="KAJ2688205.1"/>
    <property type="molecule type" value="Genomic_DNA"/>
</dbReference>
<evidence type="ECO:0000313" key="3">
    <source>
        <dbReference type="EMBL" id="KAJ2688205.1"/>
    </source>
</evidence>
<dbReference type="PANTHER" id="PTHR38406:SF1">
    <property type="entry name" value="TRANSCRIPTIONAL REPRESSOR OPI1"/>
    <property type="match status" value="1"/>
</dbReference>
<protein>
    <submittedName>
        <fullName evidence="3">Transcriptional regulator opi1</fullName>
    </submittedName>
</protein>
<accession>A0A9W8GLB1</accession>
<feature type="region of interest" description="Disordered" evidence="1">
    <location>
        <begin position="347"/>
        <end position="379"/>
    </location>
</feature>